<comment type="caution">
    <text evidence="1">The sequence shown here is derived from an EMBL/GenBank/DDBJ whole genome shotgun (WGS) entry which is preliminary data.</text>
</comment>
<evidence type="ECO:0000313" key="2">
    <source>
        <dbReference type="Proteomes" id="UP000317839"/>
    </source>
</evidence>
<proteinExistence type="predicted"/>
<keyword evidence="2" id="KW-1185">Reference proteome</keyword>
<dbReference type="Proteomes" id="UP000317839">
    <property type="component" value="Unassembled WGS sequence"/>
</dbReference>
<dbReference type="RefSeq" id="WP_142943043.1">
    <property type="nucleotide sequence ID" value="NZ_VIKR01000004.1"/>
</dbReference>
<protein>
    <submittedName>
        <fullName evidence="1">Uncharacterized protein</fullName>
    </submittedName>
</protein>
<reference evidence="1 2" key="1">
    <citation type="submission" date="2019-06" db="EMBL/GenBank/DDBJ databases">
        <title>Draft genome of Aliikangiella marina GYP-15.</title>
        <authorList>
            <person name="Wang G."/>
        </authorList>
    </citation>
    <scope>NUCLEOTIDE SEQUENCE [LARGE SCALE GENOMIC DNA]</scope>
    <source>
        <strain evidence="1 2">GYP-15</strain>
    </source>
</reference>
<gene>
    <name evidence="1" type="ORF">FLL45_15680</name>
</gene>
<name>A0A545T6Q5_9GAMM</name>
<organism evidence="1 2">
    <name type="scientific">Aliikangiella marina</name>
    <dbReference type="NCBI Taxonomy" id="1712262"/>
    <lineage>
        <taxon>Bacteria</taxon>
        <taxon>Pseudomonadati</taxon>
        <taxon>Pseudomonadota</taxon>
        <taxon>Gammaproteobacteria</taxon>
        <taxon>Oceanospirillales</taxon>
        <taxon>Pleioneaceae</taxon>
        <taxon>Aliikangiella</taxon>
    </lineage>
</organism>
<dbReference type="AlphaFoldDB" id="A0A545T6Q5"/>
<sequence>MVKKTSSDVNFTVINGERTYIGPERRAERRRTHNSERIERLLRNFGLDRRVSDERRRADTSWLLTSKKVVNQ</sequence>
<evidence type="ECO:0000313" key="1">
    <source>
        <dbReference type="EMBL" id="TQV72904.1"/>
    </source>
</evidence>
<dbReference type="EMBL" id="VIKR01000004">
    <property type="protein sequence ID" value="TQV72904.1"/>
    <property type="molecule type" value="Genomic_DNA"/>
</dbReference>
<accession>A0A545T6Q5</accession>